<organism evidence="1 2">
    <name type="scientific">Melanomma pulvis-pyrius CBS 109.77</name>
    <dbReference type="NCBI Taxonomy" id="1314802"/>
    <lineage>
        <taxon>Eukaryota</taxon>
        <taxon>Fungi</taxon>
        <taxon>Dikarya</taxon>
        <taxon>Ascomycota</taxon>
        <taxon>Pezizomycotina</taxon>
        <taxon>Dothideomycetes</taxon>
        <taxon>Pleosporomycetidae</taxon>
        <taxon>Pleosporales</taxon>
        <taxon>Melanommataceae</taxon>
        <taxon>Melanomma</taxon>
    </lineage>
</organism>
<dbReference type="AlphaFoldDB" id="A0A6A6X056"/>
<evidence type="ECO:0000313" key="1">
    <source>
        <dbReference type="EMBL" id="KAF2789575.1"/>
    </source>
</evidence>
<protein>
    <submittedName>
        <fullName evidence="1">Uncharacterized protein</fullName>
    </submittedName>
</protein>
<keyword evidence="2" id="KW-1185">Reference proteome</keyword>
<accession>A0A6A6X056</accession>
<evidence type="ECO:0000313" key="2">
    <source>
        <dbReference type="Proteomes" id="UP000799757"/>
    </source>
</evidence>
<name>A0A6A6X056_9PLEO</name>
<dbReference type="OrthoDB" id="2830640at2759"/>
<gene>
    <name evidence="1" type="ORF">K505DRAFT_365485</name>
</gene>
<reference evidence="1" key="1">
    <citation type="journal article" date="2020" name="Stud. Mycol.">
        <title>101 Dothideomycetes genomes: a test case for predicting lifestyles and emergence of pathogens.</title>
        <authorList>
            <person name="Haridas S."/>
            <person name="Albert R."/>
            <person name="Binder M."/>
            <person name="Bloem J."/>
            <person name="Labutti K."/>
            <person name="Salamov A."/>
            <person name="Andreopoulos B."/>
            <person name="Baker S."/>
            <person name="Barry K."/>
            <person name="Bills G."/>
            <person name="Bluhm B."/>
            <person name="Cannon C."/>
            <person name="Castanera R."/>
            <person name="Culley D."/>
            <person name="Daum C."/>
            <person name="Ezra D."/>
            <person name="Gonzalez J."/>
            <person name="Henrissat B."/>
            <person name="Kuo A."/>
            <person name="Liang C."/>
            <person name="Lipzen A."/>
            <person name="Lutzoni F."/>
            <person name="Magnuson J."/>
            <person name="Mondo S."/>
            <person name="Nolan M."/>
            <person name="Ohm R."/>
            <person name="Pangilinan J."/>
            <person name="Park H.-J."/>
            <person name="Ramirez L."/>
            <person name="Alfaro M."/>
            <person name="Sun H."/>
            <person name="Tritt A."/>
            <person name="Yoshinaga Y."/>
            <person name="Zwiers L.-H."/>
            <person name="Turgeon B."/>
            <person name="Goodwin S."/>
            <person name="Spatafora J."/>
            <person name="Crous P."/>
            <person name="Grigoriev I."/>
        </authorList>
    </citation>
    <scope>NUCLEOTIDE SEQUENCE</scope>
    <source>
        <strain evidence="1">CBS 109.77</strain>
    </source>
</reference>
<sequence length="208" mass="23263">MDADPFDPWYTSQLTTEGGNIFKAEDWKFFTINHDADSADVQEQQISVDEIDDWVARRPLLKSPGIDLLLARHKTCGITNTSYQCMPLAATHFASVFEALSLPPQYFHLRATAGVHCNAFTCQTYRDAHRNLSRTSLVVRIGHGSSKVYGSIWVSALAWDAHTSRTVGFIEGMSPADLKELKFHIKSCSQSLGHPLMLPEILLHMITT</sequence>
<dbReference type="Proteomes" id="UP000799757">
    <property type="component" value="Unassembled WGS sequence"/>
</dbReference>
<proteinExistence type="predicted"/>
<dbReference type="EMBL" id="MU002127">
    <property type="protein sequence ID" value="KAF2789575.1"/>
    <property type="molecule type" value="Genomic_DNA"/>
</dbReference>